<protein>
    <submittedName>
        <fullName evidence="7">DsbE family thiol:disulfide interchange protein</fullName>
    </submittedName>
</protein>
<dbReference type="InterPro" id="IPR013740">
    <property type="entry name" value="Redoxin"/>
</dbReference>
<keyword evidence="4" id="KW-1015">Disulfide bond</keyword>
<sequence length="180" mass="19425">MMTLRPMVVLPPLIFAALAVLFYWGMGRDDPNALPSTREGGPVPGLTLTAFDGATPFTRDDLASGEVVLVNFWASWCGPCRAEHPQLVAMAEEGIPIYGINYKDEPAKARNFLDELGDPYDRLAADPNGRTGLDWGLYGVPETFVIAGDGTVIKRFAGPITEGILEAIIRPAIAKAEAHQ</sequence>
<dbReference type="AlphaFoldDB" id="A0A5D0RJ81"/>
<comment type="subcellular location">
    <subcellularLocation>
        <location evidence="1">Cell envelope</location>
    </subcellularLocation>
</comment>
<keyword evidence="5" id="KW-0676">Redox-active center</keyword>
<gene>
    <name evidence="7" type="ORF">FVF75_08160</name>
</gene>
<dbReference type="Proteomes" id="UP000322080">
    <property type="component" value="Unassembled WGS sequence"/>
</dbReference>
<dbReference type="InterPro" id="IPR004799">
    <property type="entry name" value="Periplasmic_diS_OxRdtase_DsbE"/>
</dbReference>
<dbReference type="Pfam" id="PF08534">
    <property type="entry name" value="Redoxin"/>
    <property type="match status" value="1"/>
</dbReference>
<evidence type="ECO:0000256" key="1">
    <source>
        <dbReference type="ARBA" id="ARBA00004196"/>
    </source>
</evidence>
<dbReference type="InterPro" id="IPR036249">
    <property type="entry name" value="Thioredoxin-like_sf"/>
</dbReference>
<dbReference type="PANTHER" id="PTHR42852">
    <property type="entry name" value="THIOL:DISULFIDE INTERCHANGE PROTEIN DSBE"/>
    <property type="match status" value="1"/>
</dbReference>
<dbReference type="InterPro" id="IPR017937">
    <property type="entry name" value="Thioredoxin_CS"/>
</dbReference>
<comment type="similarity">
    <text evidence="2">Belongs to the thioredoxin family. DsbE subfamily.</text>
</comment>
<keyword evidence="8" id="KW-1185">Reference proteome</keyword>
<dbReference type="PANTHER" id="PTHR42852:SF6">
    <property type="entry name" value="THIOL:DISULFIDE INTERCHANGE PROTEIN DSBE"/>
    <property type="match status" value="1"/>
</dbReference>
<dbReference type="GO" id="GO:0017004">
    <property type="term" value="P:cytochrome complex assembly"/>
    <property type="evidence" value="ECO:0007669"/>
    <property type="project" value="UniProtKB-KW"/>
</dbReference>
<evidence type="ECO:0000256" key="5">
    <source>
        <dbReference type="ARBA" id="ARBA00023284"/>
    </source>
</evidence>
<evidence type="ECO:0000256" key="3">
    <source>
        <dbReference type="ARBA" id="ARBA00022748"/>
    </source>
</evidence>
<dbReference type="GO" id="GO:0030288">
    <property type="term" value="C:outer membrane-bounded periplasmic space"/>
    <property type="evidence" value="ECO:0007669"/>
    <property type="project" value="InterPro"/>
</dbReference>
<dbReference type="PROSITE" id="PS00194">
    <property type="entry name" value="THIOREDOXIN_1"/>
    <property type="match status" value="1"/>
</dbReference>
<dbReference type="SUPFAM" id="SSF52833">
    <property type="entry name" value="Thioredoxin-like"/>
    <property type="match status" value="1"/>
</dbReference>
<dbReference type="Gene3D" id="3.40.30.10">
    <property type="entry name" value="Glutaredoxin"/>
    <property type="match status" value="1"/>
</dbReference>
<evidence type="ECO:0000313" key="8">
    <source>
        <dbReference type="Proteomes" id="UP000322080"/>
    </source>
</evidence>
<accession>A0A5D0RJ81</accession>
<evidence type="ECO:0000259" key="6">
    <source>
        <dbReference type="PROSITE" id="PS51352"/>
    </source>
</evidence>
<dbReference type="PROSITE" id="PS51352">
    <property type="entry name" value="THIOREDOXIN_2"/>
    <property type="match status" value="1"/>
</dbReference>
<evidence type="ECO:0000313" key="7">
    <source>
        <dbReference type="EMBL" id="TYB81677.1"/>
    </source>
</evidence>
<organism evidence="7 8">
    <name type="scientific">Maritimibacter fusiformis</name>
    <dbReference type="NCBI Taxonomy" id="2603819"/>
    <lineage>
        <taxon>Bacteria</taxon>
        <taxon>Pseudomonadati</taxon>
        <taxon>Pseudomonadota</taxon>
        <taxon>Alphaproteobacteria</taxon>
        <taxon>Rhodobacterales</taxon>
        <taxon>Roseobacteraceae</taxon>
        <taxon>Maritimibacter</taxon>
    </lineage>
</organism>
<name>A0A5D0RJ81_9RHOB</name>
<evidence type="ECO:0000256" key="4">
    <source>
        <dbReference type="ARBA" id="ARBA00023157"/>
    </source>
</evidence>
<evidence type="ECO:0000256" key="2">
    <source>
        <dbReference type="ARBA" id="ARBA00007758"/>
    </source>
</evidence>
<dbReference type="InterPro" id="IPR050553">
    <property type="entry name" value="Thioredoxin_ResA/DsbE_sf"/>
</dbReference>
<reference evidence="7 8" key="1">
    <citation type="submission" date="2019-08" db="EMBL/GenBank/DDBJ databases">
        <title>Identification of a novel species of the genus Boseongicola.</title>
        <authorList>
            <person name="Zhang X.-Q."/>
        </authorList>
    </citation>
    <scope>NUCLEOTIDE SEQUENCE [LARGE SCALE GENOMIC DNA]</scope>
    <source>
        <strain evidence="7 8">HY14</strain>
    </source>
</reference>
<dbReference type="EMBL" id="VSIY01000005">
    <property type="protein sequence ID" value="TYB81677.1"/>
    <property type="molecule type" value="Genomic_DNA"/>
</dbReference>
<feature type="domain" description="Thioredoxin" evidence="6">
    <location>
        <begin position="37"/>
        <end position="174"/>
    </location>
</feature>
<proteinExistence type="inferred from homology"/>
<dbReference type="CDD" id="cd03010">
    <property type="entry name" value="TlpA_like_DsbE"/>
    <property type="match status" value="1"/>
</dbReference>
<keyword evidence="3" id="KW-0201">Cytochrome c-type biogenesis</keyword>
<dbReference type="InterPro" id="IPR013766">
    <property type="entry name" value="Thioredoxin_domain"/>
</dbReference>
<dbReference type="GO" id="GO:0015036">
    <property type="term" value="F:disulfide oxidoreductase activity"/>
    <property type="evidence" value="ECO:0007669"/>
    <property type="project" value="InterPro"/>
</dbReference>
<comment type="caution">
    <text evidence="7">The sequence shown here is derived from an EMBL/GenBank/DDBJ whole genome shotgun (WGS) entry which is preliminary data.</text>
</comment>
<dbReference type="NCBIfam" id="TIGR00385">
    <property type="entry name" value="dsbE"/>
    <property type="match status" value="1"/>
</dbReference>